<dbReference type="Pfam" id="PF01345">
    <property type="entry name" value="DUF11"/>
    <property type="match status" value="1"/>
</dbReference>
<gene>
    <name evidence="3" type="ORF">IRI77_04240</name>
</gene>
<dbReference type="InterPro" id="IPR000408">
    <property type="entry name" value="Reg_chr_condens"/>
</dbReference>
<dbReference type="EMBL" id="CP063849">
    <property type="protein sequence ID" value="QOY89177.1"/>
    <property type="molecule type" value="Genomic_DNA"/>
</dbReference>
<dbReference type="KEGG" id="pfer:IRI77_04240"/>
<protein>
    <recommendedName>
        <fullName evidence="5">DUF11 domain-containing protein</fullName>
    </recommendedName>
</protein>
<sequence length="1408" mass="142485">MSISLTRTSSLLRGQTNAVYLIRVTNNGGSSTSGVISVFETLPSGLHLTSMSGPGWTCLSNTCYRSDSLQPGKMLPTITVIASVEANAPSSISNMATVSGGGDWNIADNLATDVANVASEGWLYGFSSGNVANSPYSYAPAALSDVVALAVSESETLALRKNGTVVQWDGYGRGTPAVAQALTGVIAIATDELHSYALKSNGTVVAWGRTSAPPDTSGLANIVSIAAHNTAALAVRADGLVSAITPGSSAVLTIPGSLTNTVQLSMGADIVVALDTMGHVSSWGGSPAVPAVTERFSQVLAVANGTGAGVRLDGTVLVWQAVTSGDLAAVPSGLSGVTALAGSSYLVALKADGTARGWGTQPFFSPAQANGLTQTTAVAGAYSYTMAVLSTPTVSISFQGTAQALDLADTHTTVRPAISVDGVAASLPFSLRVAPGSTHTISSTAAQPGGSASIQYYFRAWSDGGAATHTINAGTADSFYTADFKTKFLLTTSAAAGGTISPGSALYDAGSTVFVKATPGNGYLFSNFNMDAQGSDGNNPIRVVMNAPHSLAASFVTSAQATFRLTLKPLHSLISGQQNAAYVARVLNAGTSAQTGVQVTFSGAVPSAMTGTGWTCSGASCSRADALPPGQEYPAILIVAPMPASPAGNQVTVSIATNPTCASCEARATAPIFAATNSMAGWGNSQGGLLAIPNGLTNIVEATAGAKHTVALLGDGKVAAWGDNTLLQTQKPANLEGVVSVAAGGNHTLALVSDGQVVAWGDNSSGQATVPGSMPAVIAVAAGQLHSLALTSAGNVVAWGDNSSGQTTVPATVQDALAIAAGGDHSLAVLRNGTVIAWGSNTNGESSVPANLQATASVSAGAHFSAAVLEDGSVVVWGHNPASILSGIPAGLADVKTLTTGSGHALALKWDGTLLTWGANNSGQTTIPGGLSGITAIAAGAEHNVAVSSGPPTITVPFSTQPAGGTYSVDGVSYTGSQNLQLTFGQPHVVTVSALPIQPNPSTKLTFQSWGDGYKGTTRTITPMQATAYTLNFSAKYKLTASAAPSGYGTIAVSPTSSDGWYEGNQTVQFTGTPAAGYMFTSFTGDLSGTDNPQSLSMLGPRSVTANFATLNPQPNAVSVTPSSGSGASTTLSAVYSAGLGYRNIAWVQLLLAAAPDGGGQPYCFLHYDVQGDRFWVYGDSGFFQGPVQPGVASAALQNTLCGLNTKASTVVKNAATLTFNAHVAFKGAANLNVYLRAKTVGQLDTGWVQRGTWSTVTTPLSTTIAQPASGAGAQQTFTLLYPDPVGFEDTTVGWSQFLIAAATNGGGQPFCFVHYDRAGNGLWMYSSDVGFFLGPVTPGVASNALDSSACTVNTAQAGVLHPSGTDIVYVPLTLKAPMSGAKNMYQRTLDPLGRDSGWVKTGTWTIP</sequence>
<evidence type="ECO:0000259" key="2">
    <source>
        <dbReference type="Pfam" id="PF18998"/>
    </source>
</evidence>
<dbReference type="PROSITE" id="PS00626">
    <property type="entry name" value="RCC1_2"/>
    <property type="match status" value="5"/>
</dbReference>
<dbReference type="SUPFAM" id="SSF50985">
    <property type="entry name" value="RCC1/BLIP-II"/>
    <property type="match status" value="2"/>
</dbReference>
<dbReference type="InterPro" id="IPR009091">
    <property type="entry name" value="RCC1/BLIP-II"/>
</dbReference>
<feature type="domain" description="DUF11" evidence="1">
    <location>
        <begin position="10"/>
        <end position="112"/>
    </location>
</feature>
<keyword evidence="4" id="KW-1185">Reference proteome</keyword>
<dbReference type="PANTHER" id="PTHR45982:SF1">
    <property type="entry name" value="REGULATOR OF CHROMOSOME CONDENSATION"/>
    <property type="match status" value="1"/>
</dbReference>
<evidence type="ECO:0008006" key="5">
    <source>
        <dbReference type="Google" id="ProtNLM"/>
    </source>
</evidence>
<dbReference type="InterPro" id="IPR001434">
    <property type="entry name" value="OmcB-like_DUF11"/>
</dbReference>
<dbReference type="InterPro" id="IPR044060">
    <property type="entry name" value="Bacterial_rp_domain"/>
</dbReference>
<dbReference type="PANTHER" id="PTHR45982">
    <property type="entry name" value="REGULATOR OF CHROMOSOME CONDENSATION"/>
    <property type="match status" value="1"/>
</dbReference>
<dbReference type="RefSeq" id="WP_194450839.1">
    <property type="nucleotide sequence ID" value="NZ_CP063849.1"/>
</dbReference>
<dbReference type="PROSITE" id="PS50012">
    <property type="entry name" value="RCC1_3"/>
    <property type="match status" value="6"/>
</dbReference>
<accession>A0A7S7NST5</accession>
<name>A0A7S7NST5_PALFE</name>
<dbReference type="Proteomes" id="UP000593892">
    <property type="component" value="Chromosome"/>
</dbReference>
<organism evidence="3 4">
    <name type="scientific">Paludibaculum fermentans</name>
    <dbReference type="NCBI Taxonomy" id="1473598"/>
    <lineage>
        <taxon>Bacteria</taxon>
        <taxon>Pseudomonadati</taxon>
        <taxon>Acidobacteriota</taxon>
        <taxon>Terriglobia</taxon>
        <taxon>Bryobacterales</taxon>
        <taxon>Bryobacteraceae</taxon>
        <taxon>Paludibaculum</taxon>
    </lineage>
</organism>
<dbReference type="GO" id="GO:0005737">
    <property type="term" value="C:cytoplasm"/>
    <property type="evidence" value="ECO:0007669"/>
    <property type="project" value="TreeGrafter"/>
</dbReference>
<feature type="domain" description="Bacterial repeat" evidence="2">
    <location>
        <begin position="1040"/>
        <end position="1109"/>
    </location>
</feature>
<dbReference type="Gene3D" id="2.130.10.30">
    <property type="entry name" value="Regulator of chromosome condensation 1/beta-lactamase-inhibitor protein II"/>
    <property type="match status" value="3"/>
</dbReference>
<dbReference type="GO" id="GO:0005085">
    <property type="term" value="F:guanyl-nucleotide exchange factor activity"/>
    <property type="evidence" value="ECO:0007669"/>
    <property type="project" value="TreeGrafter"/>
</dbReference>
<feature type="domain" description="Bacterial repeat" evidence="2">
    <location>
        <begin position="490"/>
        <end position="556"/>
    </location>
</feature>
<dbReference type="Pfam" id="PF13540">
    <property type="entry name" value="RCC1_2"/>
    <property type="match status" value="6"/>
</dbReference>
<evidence type="ECO:0000313" key="4">
    <source>
        <dbReference type="Proteomes" id="UP000593892"/>
    </source>
</evidence>
<evidence type="ECO:0000313" key="3">
    <source>
        <dbReference type="EMBL" id="QOY89177.1"/>
    </source>
</evidence>
<proteinExistence type="predicted"/>
<dbReference type="Pfam" id="PF18998">
    <property type="entry name" value="Flg_new_2"/>
    <property type="match status" value="2"/>
</dbReference>
<dbReference type="InterPro" id="IPR051553">
    <property type="entry name" value="Ran_GTPase-activating"/>
</dbReference>
<evidence type="ECO:0000259" key="1">
    <source>
        <dbReference type="Pfam" id="PF01345"/>
    </source>
</evidence>
<reference evidence="3 4" key="1">
    <citation type="submission" date="2020-10" db="EMBL/GenBank/DDBJ databases">
        <title>Complete genome sequence of Paludibaculum fermentans P105T, a facultatively anaerobic acidobacterium capable of dissimilatory Fe(III) reduction.</title>
        <authorList>
            <person name="Dedysh S.N."/>
            <person name="Beletsky A.V."/>
            <person name="Kulichevskaya I.S."/>
            <person name="Mardanov A.V."/>
            <person name="Ravin N.V."/>
        </authorList>
    </citation>
    <scope>NUCLEOTIDE SEQUENCE [LARGE SCALE GENOMIC DNA]</scope>
    <source>
        <strain evidence="3 4">P105</strain>
    </source>
</reference>